<evidence type="ECO:0000256" key="4">
    <source>
        <dbReference type="ARBA" id="ARBA00022807"/>
    </source>
</evidence>
<protein>
    <submittedName>
        <fullName evidence="8">NLP/P60 family protein</fullName>
    </submittedName>
</protein>
<feature type="domain" description="NlpC/P60" evidence="7">
    <location>
        <begin position="33"/>
        <end position="156"/>
    </location>
</feature>
<dbReference type="GO" id="GO:0006508">
    <property type="term" value="P:proteolysis"/>
    <property type="evidence" value="ECO:0007669"/>
    <property type="project" value="UniProtKB-KW"/>
</dbReference>
<dbReference type="InterPro" id="IPR000064">
    <property type="entry name" value="NLP_P60_dom"/>
</dbReference>
<evidence type="ECO:0000313" key="8">
    <source>
        <dbReference type="EMBL" id="CAI8811080.1"/>
    </source>
</evidence>
<keyword evidence="2" id="KW-0645">Protease</keyword>
<dbReference type="RefSeq" id="WP_017365561.1">
    <property type="nucleotide sequence ID" value="NZ_CP079096.1"/>
</dbReference>
<dbReference type="AlphaFoldDB" id="A0AA35UQC9"/>
<gene>
    <name evidence="8" type="ORF">MCNOR_1755</name>
</gene>
<feature type="region of interest" description="Disordered" evidence="5">
    <location>
        <begin position="161"/>
        <end position="181"/>
    </location>
</feature>
<sequence length="181" mass="19928">MAVVPLMRFVLLLLPALLSGCASTPEVTRSAPAAANGHVVPYALSLQGVPYVWGGASPAQGFDCSGFVQHVYRRHGIDLPRTAREMASKLPEVPKHCRLPGDLLFFRTDGRSYSHVGIYIGNESFVHASSSHAGVMISSLSKPYWLSRFLGVRRPHSRYRLPDDAMAAADHRQRTQRRGHP</sequence>
<reference evidence="8" key="1">
    <citation type="submission" date="2023-03" db="EMBL/GenBank/DDBJ databases">
        <authorList>
            <person name="Pearce D."/>
        </authorList>
    </citation>
    <scope>NUCLEOTIDE SEQUENCE</scope>
    <source>
        <strain evidence="8">Mc</strain>
    </source>
</reference>
<dbReference type="PANTHER" id="PTHR47053:SF1">
    <property type="entry name" value="MUREIN DD-ENDOPEPTIDASE MEPH-RELATED"/>
    <property type="match status" value="1"/>
</dbReference>
<keyword evidence="3" id="KW-0378">Hydrolase</keyword>
<evidence type="ECO:0000313" key="9">
    <source>
        <dbReference type="Proteomes" id="UP001158598"/>
    </source>
</evidence>
<dbReference type="PANTHER" id="PTHR47053">
    <property type="entry name" value="MUREIN DD-ENDOPEPTIDASE MEPH-RELATED"/>
    <property type="match status" value="1"/>
</dbReference>
<dbReference type="EMBL" id="OX458332">
    <property type="protein sequence ID" value="CAI8811080.1"/>
    <property type="molecule type" value="Genomic_DNA"/>
</dbReference>
<name>A0AA35UQC9_METCP</name>
<evidence type="ECO:0000256" key="6">
    <source>
        <dbReference type="SAM" id="SignalP"/>
    </source>
</evidence>
<dbReference type="Proteomes" id="UP001158598">
    <property type="component" value="Chromosome"/>
</dbReference>
<accession>A0AA35UQC9</accession>
<dbReference type="PROSITE" id="PS51935">
    <property type="entry name" value="NLPC_P60"/>
    <property type="match status" value="1"/>
</dbReference>
<evidence type="ECO:0000256" key="1">
    <source>
        <dbReference type="ARBA" id="ARBA00007074"/>
    </source>
</evidence>
<feature type="signal peptide" evidence="6">
    <location>
        <begin position="1"/>
        <end position="24"/>
    </location>
</feature>
<dbReference type="InterPro" id="IPR051202">
    <property type="entry name" value="Peptidase_C40"/>
</dbReference>
<proteinExistence type="inferred from homology"/>
<comment type="similarity">
    <text evidence="1">Belongs to the peptidase C40 family.</text>
</comment>
<dbReference type="SUPFAM" id="SSF54001">
    <property type="entry name" value="Cysteine proteinases"/>
    <property type="match status" value="1"/>
</dbReference>
<evidence type="ECO:0000256" key="5">
    <source>
        <dbReference type="SAM" id="MobiDB-lite"/>
    </source>
</evidence>
<dbReference type="Pfam" id="PF00877">
    <property type="entry name" value="NLPC_P60"/>
    <property type="match status" value="1"/>
</dbReference>
<evidence type="ECO:0000256" key="2">
    <source>
        <dbReference type="ARBA" id="ARBA00022670"/>
    </source>
</evidence>
<keyword evidence="4" id="KW-0788">Thiol protease</keyword>
<dbReference type="Gene3D" id="3.90.1720.10">
    <property type="entry name" value="endopeptidase domain like (from Nostoc punctiforme)"/>
    <property type="match status" value="1"/>
</dbReference>
<evidence type="ECO:0000259" key="7">
    <source>
        <dbReference type="PROSITE" id="PS51935"/>
    </source>
</evidence>
<organism evidence="8 9">
    <name type="scientific">Methylococcus capsulatus</name>
    <dbReference type="NCBI Taxonomy" id="414"/>
    <lineage>
        <taxon>Bacteria</taxon>
        <taxon>Pseudomonadati</taxon>
        <taxon>Pseudomonadota</taxon>
        <taxon>Gammaproteobacteria</taxon>
        <taxon>Methylococcales</taxon>
        <taxon>Methylococcaceae</taxon>
        <taxon>Methylococcus</taxon>
    </lineage>
</organism>
<evidence type="ECO:0000256" key="3">
    <source>
        <dbReference type="ARBA" id="ARBA00022801"/>
    </source>
</evidence>
<dbReference type="InterPro" id="IPR038765">
    <property type="entry name" value="Papain-like_cys_pep_sf"/>
</dbReference>
<dbReference type="GO" id="GO:0008234">
    <property type="term" value="F:cysteine-type peptidase activity"/>
    <property type="evidence" value="ECO:0007669"/>
    <property type="project" value="UniProtKB-KW"/>
</dbReference>
<feature type="chain" id="PRO_5041458894" evidence="6">
    <location>
        <begin position="25"/>
        <end position="181"/>
    </location>
</feature>
<keyword evidence="6" id="KW-0732">Signal</keyword>